<keyword evidence="5" id="KW-0051">Antiviral defense</keyword>
<dbReference type="EMBL" id="LUUJ01000008">
    <property type="protein sequence ID" value="OAI20878.1"/>
    <property type="molecule type" value="Genomic_DNA"/>
</dbReference>
<evidence type="ECO:0000256" key="5">
    <source>
        <dbReference type="ARBA" id="ARBA00023118"/>
    </source>
</evidence>
<dbReference type="Pfam" id="PF03750">
    <property type="entry name" value="Csm2_III-A"/>
    <property type="match status" value="1"/>
</dbReference>
<evidence type="ECO:0000256" key="1">
    <source>
        <dbReference type="ARBA" id="ARBA00003640"/>
    </source>
</evidence>
<evidence type="ECO:0000256" key="2">
    <source>
        <dbReference type="ARBA" id="ARBA00006896"/>
    </source>
</evidence>
<comment type="function">
    <text evidence="1">This subunit may be involved in monitoring complementarity of crRNA and target RNA.</text>
</comment>
<name>A0A177NS17_9GAMM</name>
<comment type="similarity">
    <text evidence="2">Belongs to the CRISPR-associated Csm2 family.</text>
</comment>
<dbReference type="GO" id="GO:0051607">
    <property type="term" value="P:defense response to virus"/>
    <property type="evidence" value="ECO:0007669"/>
    <property type="project" value="UniProtKB-KW"/>
</dbReference>
<evidence type="ECO:0000256" key="6">
    <source>
        <dbReference type="ARBA" id="ARBA00031723"/>
    </source>
</evidence>
<evidence type="ECO:0000256" key="3">
    <source>
        <dbReference type="ARBA" id="ARBA00016118"/>
    </source>
</evidence>
<evidence type="ECO:0000313" key="8">
    <source>
        <dbReference type="Proteomes" id="UP000077857"/>
    </source>
</evidence>
<evidence type="ECO:0000256" key="4">
    <source>
        <dbReference type="ARBA" id="ARBA00022884"/>
    </source>
</evidence>
<dbReference type="AlphaFoldDB" id="A0A177NS17"/>
<evidence type="ECO:0000313" key="7">
    <source>
        <dbReference type="EMBL" id="OAI20878.1"/>
    </source>
</evidence>
<sequence>MFEPEDKNMEIKIGKTDGKLDPELFNSVAHQAARRIAGDDLRKNDNKPTQLRKFYDEIVLWDSKVSLHPEKFDEYLPFIRMLNAKAAYAKGRKLVDDNFVNLMHSGLAQVVCPETLHTFKLFMEAFMGFYKQERPN</sequence>
<dbReference type="NCBIfam" id="TIGR01870">
    <property type="entry name" value="cas_TM1810_Csm2"/>
    <property type="match status" value="1"/>
</dbReference>
<protein>
    <recommendedName>
        <fullName evidence="3">CRISPR system Cms protein Csm2</fullName>
    </recommendedName>
    <alternativeName>
        <fullName evidence="6">CRISPR type III A-associated protein Csm2</fullName>
    </alternativeName>
</protein>
<reference evidence="7 8" key="1">
    <citation type="submission" date="2016-03" db="EMBL/GenBank/DDBJ databases">
        <authorList>
            <person name="Ploux O."/>
        </authorList>
    </citation>
    <scope>NUCLEOTIDE SEQUENCE [LARGE SCALE GENOMIC DNA]</scope>
    <source>
        <strain evidence="7 8">R-45378</strain>
    </source>
</reference>
<dbReference type="Proteomes" id="UP000077857">
    <property type="component" value="Unassembled WGS sequence"/>
</dbReference>
<dbReference type="GO" id="GO:0003723">
    <property type="term" value="F:RNA binding"/>
    <property type="evidence" value="ECO:0007669"/>
    <property type="project" value="UniProtKB-KW"/>
</dbReference>
<gene>
    <name evidence="7" type="ORF">A1507_22475</name>
</gene>
<comment type="caution">
    <text evidence="7">The sequence shown here is derived from an EMBL/GenBank/DDBJ whole genome shotgun (WGS) entry which is preliminary data.</text>
</comment>
<organism evidence="7 8">
    <name type="scientific">Methylomonas koyamae</name>
    <dbReference type="NCBI Taxonomy" id="702114"/>
    <lineage>
        <taxon>Bacteria</taxon>
        <taxon>Pseudomonadati</taxon>
        <taxon>Pseudomonadota</taxon>
        <taxon>Gammaproteobacteria</taxon>
        <taxon>Methylococcales</taxon>
        <taxon>Methylococcaceae</taxon>
        <taxon>Methylomonas</taxon>
    </lineage>
</organism>
<dbReference type="InterPro" id="IPR010149">
    <property type="entry name" value="CRISPR-assoc_prot_Csm2_III-A"/>
</dbReference>
<proteinExistence type="inferred from homology"/>
<keyword evidence="4" id="KW-0694">RNA-binding</keyword>
<accession>A0A177NS17</accession>